<keyword evidence="3 5" id="KW-0560">Oxidoreductase</keyword>
<feature type="binding site" evidence="5">
    <location>
        <position position="214"/>
    </location>
    <ligand>
        <name>substrate</name>
    </ligand>
</feature>
<comment type="caution">
    <text evidence="7">The sequence shown here is derived from an EMBL/GenBank/DDBJ whole genome shotgun (WGS) entry which is preliminary data.</text>
</comment>
<dbReference type="HAMAP" id="MF_00956">
    <property type="entry name" value="GDP_fucose_synth"/>
    <property type="match status" value="1"/>
</dbReference>
<feature type="binding site" evidence="5">
    <location>
        <position position="206"/>
    </location>
    <ligand>
        <name>NADP(+)</name>
        <dbReference type="ChEBI" id="CHEBI:58349"/>
    </ligand>
</feature>
<dbReference type="Proteomes" id="UP000179233">
    <property type="component" value="Unassembled WGS sequence"/>
</dbReference>
<name>A0A1G1VQK2_9BACT</name>
<feature type="binding site" evidence="5">
    <location>
        <position position="225"/>
    </location>
    <ligand>
        <name>substrate</name>
    </ligand>
</feature>
<evidence type="ECO:0000256" key="5">
    <source>
        <dbReference type="HAMAP-Rule" id="MF_00956"/>
    </source>
</evidence>
<sequence length="335" mass="37186">MGKKAKTRKSFWKGKRVLVTGGNGFVGSHLTEILLTQGAGVTVVGREKPSGVRFLDLKNPSIRYHSVDLSSTRPTVISLCRNKDVVFHLAARVAGIGYNSTHPATMLRDNLAMAMTMFEAARLAQVPRMQFVSSACVYPRFCTIPTPESEGLLDEPEPTNYGYGWAKRMGEILARSYAEEYGMKISIVRPYNGYGPRDNFDPRTSHVIPALIRRVVSGENPVVVWGDGSPTRSFLYVSDFARGLMEAVEKYPEPDPVNIGTEEEIRIGDLAKLVVELSGSKAQVIFDTTRPNGQPRRNCDTRKAKEKIGFTARVPLREGLKKTIEWYRKSVGLSA</sequence>
<dbReference type="Pfam" id="PF01370">
    <property type="entry name" value="Epimerase"/>
    <property type="match status" value="1"/>
</dbReference>
<comment type="similarity">
    <text evidence="1 5">Belongs to the NAD(P)-dependent epimerase/dehydratase family. Fucose synthase subfamily.</text>
</comment>
<dbReference type="AlphaFoldDB" id="A0A1G1VQK2"/>
<feature type="binding site" evidence="5">
    <location>
        <position position="232"/>
    </location>
    <ligand>
        <name>substrate</name>
    </ligand>
</feature>
<dbReference type="InterPro" id="IPR001509">
    <property type="entry name" value="Epimerase_deHydtase"/>
</dbReference>
<feature type="site" description="Important for catalytic activity" evidence="5">
    <location>
        <position position="134"/>
    </location>
</feature>
<organism evidence="7 8">
    <name type="scientific">Candidatus Chisholmbacteria bacterium RIFCSPHIGHO2_01_FULL_52_32</name>
    <dbReference type="NCBI Taxonomy" id="1797591"/>
    <lineage>
        <taxon>Bacteria</taxon>
        <taxon>Candidatus Chisholmiibacteriota</taxon>
    </lineage>
</organism>
<keyword evidence="4 5" id="KW-0413">Isomerase</keyword>
<evidence type="ECO:0000313" key="8">
    <source>
        <dbReference type="Proteomes" id="UP000179233"/>
    </source>
</evidence>
<dbReference type="EMBL" id="MHCJ01000007">
    <property type="protein sequence ID" value="OGY17676.1"/>
    <property type="molecule type" value="Genomic_DNA"/>
</dbReference>
<evidence type="ECO:0000256" key="4">
    <source>
        <dbReference type="ARBA" id="ARBA00023235"/>
    </source>
</evidence>
<proteinExistence type="inferred from homology"/>
<dbReference type="GO" id="GO:0016853">
    <property type="term" value="F:isomerase activity"/>
    <property type="evidence" value="ECO:0007669"/>
    <property type="project" value="UniProtKB-KW"/>
</dbReference>
<evidence type="ECO:0000313" key="7">
    <source>
        <dbReference type="EMBL" id="OGY17676.1"/>
    </source>
</evidence>
<evidence type="ECO:0000256" key="2">
    <source>
        <dbReference type="ARBA" id="ARBA00022857"/>
    </source>
</evidence>
<protein>
    <recommendedName>
        <fullName evidence="5">GDP-L-fucose synthase</fullName>
        <ecNumber evidence="5">1.1.1.271</ecNumber>
    </recommendedName>
    <alternativeName>
        <fullName evidence="5">GDP-4-keto-6-deoxy-D-mannose-3,5-epimerase-4-reductase</fullName>
    </alternativeName>
</protein>
<dbReference type="InterPro" id="IPR036291">
    <property type="entry name" value="NAD(P)-bd_dom_sf"/>
</dbReference>
<keyword evidence="2 5" id="KW-0521">NADP</keyword>
<feature type="domain" description="NAD-dependent epimerase/dehydratase" evidence="6">
    <location>
        <begin position="17"/>
        <end position="260"/>
    </location>
</feature>
<feature type="active site" description="Proton donor/acceptor" evidence="5">
    <location>
        <position position="163"/>
    </location>
</feature>
<evidence type="ECO:0000256" key="3">
    <source>
        <dbReference type="ARBA" id="ARBA00023002"/>
    </source>
</evidence>
<comment type="pathway">
    <text evidence="5">Nucleotide-sugar biosynthesis; GDP-L-fucose biosynthesis via de novo pathway; GDP-L-fucose from GDP-alpha-D-mannose: step 2/2.</text>
</comment>
<comment type="function">
    <text evidence="5">Catalyzes the two-step NADP-dependent conversion of GDP-4-dehydro-6-deoxy-D-mannose to GDP-fucose, involving an epimerase and a reductase reaction.</text>
</comment>
<evidence type="ECO:0000256" key="1">
    <source>
        <dbReference type="ARBA" id="ARBA00005959"/>
    </source>
</evidence>
<dbReference type="InterPro" id="IPR028614">
    <property type="entry name" value="GDP_fucose/colitose_synth"/>
</dbReference>
<dbReference type="PANTHER" id="PTHR43238">
    <property type="entry name" value="GDP-L-FUCOSE SYNTHASE"/>
    <property type="match status" value="1"/>
</dbReference>
<feature type="site" description="Important for catalytic activity" evidence="5">
    <location>
        <position position="136"/>
    </location>
</feature>
<feature type="binding site" evidence="5">
    <location>
        <position position="167"/>
    </location>
    <ligand>
        <name>NADP(+)</name>
        <dbReference type="ChEBI" id="CHEBI:58349"/>
    </ligand>
</feature>
<dbReference type="Gene3D" id="3.90.25.10">
    <property type="entry name" value="UDP-galactose 4-epimerase, domain 1"/>
    <property type="match status" value="1"/>
</dbReference>
<feature type="binding site" evidence="5">
    <location>
        <begin position="21"/>
        <end position="27"/>
    </location>
    <ligand>
        <name>NADP(+)</name>
        <dbReference type="ChEBI" id="CHEBI:58349"/>
    </ligand>
</feature>
<dbReference type="UniPathway" id="UPA00128">
    <property type="reaction ID" value="UER00191"/>
</dbReference>
<dbReference type="GO" id="GO:0070401">
    <property type="term" value="F:NADP+ binding"/>
    <property type="evidence" value="ECO:0007669"/>
    <property type="project" value="UniProtKB-UniRule"/>
</dbReference>
<dbReference type="Gene3D" id="3.40.50.720">
    <property type="entry name" value="NAD(P)-binding Rossmann-like Domain"/>
    <property type="match status" value="1"/>
</dbReference>
<gene>
    <name evidence="5" type="primary">fcl</name>
    <name evidence="7" type="ORF">A2786_05720</name>
</gene>
<dbReference type="GO" id="GO:0050577">
    <property type="term" value="F:GDP-L-fucose synthase activity"/>
    <property type="evidence" value="ECO:0007669"/>
    <property type="project" value="UniProtKB-UniRule"/>
</dbReference>
<keyword evidence="5" id="KW-0511">Multifunctional enzyme</keyword>
<accession>A0A1G1VQK2</accession>
<dbReference type="PANTHER" id="PTHR43238:SF1">
    <property type="entry name" value="GDP-L-FUCOSE SYNTHASE"/>
    <property type="match status" value="1"/>
</dbReference>
<dbReference type="SUPFAM" id="SSF51735">
    <property type="entry name" value="NAD(P)-binding Rossmann-fold domains"/>
    <property type="match status" value="1"/>
</dbReference>
<comment type="caution">
    <text evidence="5">Lacks conserved residue(s) required for the propagation of feature annotation.</text>
</comment>
<reference evidence="7 8" key="1">
    <citation type="journal article" date="2016" name="Nat. Commun.">
        <title>Thousands of microbial genomes shed light on interconnected biogeochemical processes in an aquifer system.</title>
        <authorList>
            <person name="Anantharaman K."/>
            <person name="Brown C.T."/>
            <person name="Hug L.A."/>
            <person name="Sharon I."/>
            <person name="Castelle C.J."/>
            <person name="Probst A.J."/>
            <person name="Thomas B.C."/>
            <person name="Singh A."/>
            <person name="Wilkins M.J."/>
            <person name="Karaoz U."/>
            <person name="Brodie E.L."/>
            <person name="Williams K.H."/>
            <person name="Hubbard S.S."/>
            <person name="Banfield J.F."/>
        </authorList>
    </citation>
    <scope>NUCLEOTIDE SEQUENCE [LARGE SCALE GENOMIC DNA]</scope>
</reference>
<evidence type="ECO:0000259" key="6">
    <source>
        <dbReference type="Pfam" id="PF01370"/>
    </source>
</evidence>
<dbReference type="GO" id="GO:0042351">
    <property type="term" value="P:'de novo' GDP-L-fucose biosynthetic process"/>
    <property type="evidence" value="ECO:0007669"/>
    <property type="project" value="UniProtKB-UniRule"/>
</dbReference>
<comment type="catalytic activity">
    <reaction evidence="5">
        <text>GDP-beta-L-fucose + NADP(+) = GDP-4-dehydro-alpha-D-rhamnose + NADPH + H(+)</text>
        <dbReference type="Rhea" id="RHEA:18885"/>
        <dbReference type="ChEBI" id="CHEBI:15378"/>
        <dbReference type="ChEBI" id="CHEBI:57273"/>
        <dbReference type="ChEBI" id="CHEBI:57783"/>
        <dbReference type="ChEBI" id="CHEBI:57964"/>
        <dbReference type="ChEBI" id="CHEBI:58349"/>
        <dbReference type="EC" id="1.1.1.271"/>
    </reaction>
</comment>
<dbReference type="EC" id="1.1.1.271" evidence="5"/>